<dbReference type="Gene3D" id="3.30.1330.110">
    <property type="entry name" value="BB2672"/>
    <property type="match status" value="1"/>
</dbReference>
<sequence>MPDVIVRKTVSALEEIYHEGGPVAETPLRRASVMTIIKNPFAGRYVVDIQPFMEDLKPLGLSMAQQLLDMLGGPDNIQGYGKGALIGEAGELEHGALWHAPGGYAMRQLLGKANAIVPSAKKVSGLGSRLDVPITHINAAYVRSHFDSMEVGCNDAPRADEMALMLVMTTGPRVHSRSGGLEAWQIKGEDGLR</sequence>
<dbReference type="OrthoDB" id="9803312at2"/>
<dbReference type="InterPro" id="IPR009569">
    <property type="entry name" value="AA_synth_put"/>
</dbReference>
<evidence type="ECO:0000313" key="1">
    <source>
        <dbReference type="EMBL" id="SDE38312.1"/>
    </source>
</evidence>
<reference evidence="2" key="1">
    <citation type="submission" date="2016-10" db="EMBL/GenBank/DDBJ databases">
        <authorList>
            <person name="Varghese N."/>
            <person name="Submissions S."/>
        </authorList>
    </citation>
    <scope>NUCLEOTIDE SEQUENCE [LARGE SCALE GENOMIC DNA]</scope>
    <source>
        <strain evidence="2">CGMCC 1.9108</strain>
    </source>
</reference>
<dbReference type="STRING" id="639004.SAMN04488239_11833"/>
<dbReference type="SUPFAM" id="SSF160519">
    <property type="entry name" value="BB2672-like"/>
    <property type="match status" value="1"/>
</dbReference>
<keyword evidence="2" id="KW-1185">Reference proteome</keyword>
<dbReference type="RefSeq" id="WP_093036175.1">
    <property type="nucleotide sequence ID" value="NZ_FMZV01000018.1"/>
</dbReference>
<name>A0A1G7CG06_9RHOB</name>
<gene>
    <name evidence="1" type="ORF">SAMN04488239_11833</name>
</gene>
<dbReference type="EMBL" id="FMZV01000018">
    <property type="protein sequence ID" value="SDE38312.1"/>
    <property type="molecule type" value="Genomic_DNA"/>
</dbReference>
<organism evidence="1 2">
    <name type="scientific">Ruegeria marina</name>
    <dbReference type="NCBI Taxonomy" id="639004"/>
    <lineage>
        <taxon>Bacteria</taxon>
        <taxon>Pseudomonadati</taxon>
        <taxon>Pseudomonadota</taxon>
        <taxon>Alphaproteobacteria</taxon>
        <taxon>Rhodobacterales</taxon>
        <taxon>Roseobacteraceae</taxon>
        <taxon>Ruegeria</taxon>
    </lineage>
</organism>
<protein>
    <submittedName>
        <fullName evidence="1">Amino acid synthesis</fullName>
    </submittedName>
</protein>
<dbReference type="InterPro" id="IPR035936">
    <property type="entry name" value="BB2672"/>
</dbReference>
<accession>A0A1G7CG06</accession>
<dbReference type="AlphaFoldDB" id="A0A1G7CG06"/>
<dbReference type="Proteomes" id="UP000199628">
    <property type="component" value="Unassembled WGS sequence"/>
</dbReference>
<evidence type="ECO:0000313" key="2">
    <source>
        <dbReference type="Proteomes" id="UP000199628"/>
    </source>
</evidence>
<dbReference type="Pfam" id="PF06684">
    <property type="entry name" value="AA_synth"/>
    <property type="match status" value="1"/>
</dbReference>
<proteinExistence type="predicted"/>